<keyword evidence="1" id="KW-0472">Membrane</keyword>
<feature type="domain" description="Histidine kinase/HSP90-like ATPase" evidence="2">
    <location>
        <begin position="256"/>
        <end position="355"/>
    </location>
</feature>
<name>A0ABS1E052_RUBGE</name>
<feature type="transmembrane region" description="Helical" evidence="1">
    <location>
        <begin position="120"/>
        <end position="140"/>
    </location>
</feature>
<keyword evidence="1" id="KW-1133">Transmembrane helix</keyword>
<gene>
    <name evidence="3" type="ORF">CKO43_22035</name>
</gene>
<dbReference type="Proteomes" id="UP001041814">
    <property type="component" value="Unassembled WGS sequence"/>
</dbReference>
<sequence length="355" mass="38472">MPAPPLDTCATDTQAARLGRTLRLFGLTALLCLLVAAVLTLIPPTAGSFWRNLWFSQWIGLWAAVAVTLLRRLPGLQRLPRRAATALRLAVALPLGYVLGYACAYALLGEPVRVVGLRDYQVAAIVATVLSGGFVTYLAWLRQRLADEAAARLLAQKLAVEAELRMLRAQLEPHMLFNTLANLRSLVDEEPAQARHMIDLLITYLRAALAGSRTDTSTLQAEFAQLAAYLEIMALRLGTRLRYRLELPAALQQARVPPMLLQPLVENALKHGVEPKVGGAELVVSARRDDDGGLLLEVADTGLGLAPGHETEPEAGGYGLAHVRSRLRALYGEGASLQLAPRQPCGTRARVRIPA</sequence>
<dbReference type="InterPro" id="IPR010559">
    <property type="entry name" value="Sig_transdc_His_kin_internal"/>
</dbReference>
<dbReference type="RefSeq" id="WP_200380014.1">
    <property type="nucleotide sequence ID" value="NZ_NRRU01000121.1"/>
</dbReference>
<evidence type="ECO:0000256" key="1">
    <source>
        <dbReference type="SAM" id="Phobius"/>
    </source>
</evidence>
<reference evidence="3" key="1">
    <citation type="submission" date="2017-08" db="EMBL/GenBank/DDBJ databases">
        <authorList>
            <person name="Imhoff J.F."/>
            <person name="Rahn T."/>
            <person name="Kuenzel S."/>
            <person name="Neulinger S.C."/>
        </authorList>
    </citation>
    <scope>NUCLEOTIDE SEQUENCE</scope>
    <source>
        <strain evidence="3">IM 151</strain>
    </source>
</reference>
<dbReference type="SMART" id="SM00387">
    <property type="entry name" value="HATPase_c"/>
    <property type="match status" value="1"/>
</dbReference>
<evidence type="ECO:0000313" key="4">
    <source>
        <dbReference type="Proteomes" id="UP001041814"/>
    </source>
</evidence>
<feature type="transmembrane region" description="Helical" evidence="1">
    <location>
        <begin position="24"/>
        <end position="42"/>
    </location>
</feature>
<proteinExistence type="predicted"/>
<evidence type="ECO:0000259" key="2">
    <source>
        <dbReference type="SMART" id="SM00387"/>
    </source>
</evidence>
<dbReference type="InterPro" id="IPR036890">
    <property type="entry name" value="HATPase_C_sf"/>
</dbReference>
<comment type="caution">
    <text evidence="3">The sequence shown here is derived from an EMBL/GenBank/DDBJ whole genome shotgun (WGS) entry which is preliminary data.</text>
</comment>
<evidence type="ECO:0000313" key="3">
    <source>
        <dbReference type="EMBL" id="MBK1715436.1"/>
    </source>
</evidence>
<accession>A0ABS1E052</accession>
<dbReference type="Gene3D" id="3.30.565.10">
    <property type="entry name" value="Histidine kinase-like ATPase, C-terminal domain"/>
    <property type="match status" value="1"/>
</dbReference>
<dbReference type="SUPFAM" id="SSF55874">
    <property type="entry name" value="ATPase domain of HSP90 chaperone/DNA topoisomerase II/histidine kinase"/>
    <property type="match status" value="1"/>
</dbReference>
<dbReference type="PANTHER" id="PTHR34220:SF9">
    <property type="entry name" value="SIGNAL TRANSDUCTION HISTIDINE KINASE INTERNAL REGION DOMAIN-CONTAINING PROTEIN"/>
    <property type="match status" value="1"/>
</dbReference>
<keyword evidence="1" id="KW-0812">Transmembrane</keyword>
<dbReference type="InterPro" id="IPR050640">
    <property type="entry name" value="Bact_2-comp_sensor_kinase"/>
</dbReference>
<feature type="transmembrane region" description="Helical" evidence="1">
    <location>
        <begin position="85"/>
        <end position="108"/>
    </location>
</feature>
<dbReference type="Pfam" id="PF06580">
    <property type="entry name" value="His_kinase"/>
    <property type="match status" value="1"/>
</dbReference>
<feature type="transmembrane region" description="Helical" evidence="1">
    <location>
        <begin position="54"/>
        <end position="73"/>
    </location>
</feature>
<reference evidence="3" key="2">
    <citation type="journal article" date="2020" name="Microorganisms">
        <title>Osmotic Adaptation and Compatible Solute Biosynthesis of Phototrophic Bacteria as Revealed from Genome Analyses.</title>
        <authorList>
            <person name="Imhoff J.F."/>
            <person name="Rahn T."/>
            <person name="Kunzel S."/>
            <person name="Keller A."/>
            <person name="Neulinger S.C."/>
        </authorList>
    </citation>
    <scope>NUCLEOTIDE SEQUENCE</scope>
    <source>
        <strain evidence="3">IM 151</strain>
    </source>
</reference>
<dbReference type="PANTHER" id="PTHR34220">
    <property type="entry name" value="SENSOR HISTIDINE KINASE YPDA"/>
    <property type="match status" value="1"/>
</dbReference>
<organism evidence="3 4">
    <name type="scientific">Rubrivivax gelatinosus</name>
    <name type="common">Rhodocyclus gelatinosus</name>
    <name type="synonym">Rhodopseudomonas gelatinosa</name>
    <dbReference type="NCBI Taxonomy" id="28068"/>
    <lineage>
        <taxon>Bacteria</taxon>
        <taxon>Pseudomonadati</taxon>
        <taxon>Pseudomonadota</taxon>
        <taxon>Betaproteobacteria</taxon>
        <taxon>Burkholderiales</taxon>
        <taxon>Sphaerotilaceae</taxon>
        <taxon>Rubrivivax</taxon>
    </lineage>
</organism>
<dbReference type="EMBL" id="NRRU01000121">
    <property type="protein sequence ID" value="MBK1715436.1"/>
    <property type="molecule type" value="Genomic_DNA"/>
</dbReference>
<dbReference type="InterPro" id="IPR003594">
    <property type="entry name" value="HATPase_dom"/>
</dbReference>
<keyword evidence="4" id="KW-1185">Reference proteome</keyword>
<protein>
    <recommendedName>
        <fullName evidence="2">Histidine kinase/HSP90-like ATPase domain-containing protein</fullName>
    </recommendedName>
</protein>
<dbReference type="Pfam" id="PF02518">
    <property type="entry name" value="HATPase_c"/>
    <property type="match status" value="1"/>
</dbReference>